<organism evidence="1 2">
    <name type="scientific">Rubrivivax albus</name>
    <dbReference type="NCBI Taxonomy" id="2499835"/>
    <lineage>
        <taxon>Bacteria</taxon>
        <taxon>Pseudomonadati</taxon>
        <taxon>Pseudomonadota</taxon>
        <taxon>Betaproteobacteria</taxon>
        <taxon>Burkholderiales</taxon>
        <taxon>Sphaerotilaceae</taxon>
        <taxon>Rubrivivax</taxon>
    </lineage>
</organism>
<keyword evidence="2" id="KW-1185">Reference proteome</keyword>
<dbReference type="InterPro" id="IPR011852">
    <property type="entry name" value="TRAP_TAXI"/>
</dbReference>
<dbReference type="AlphaFoldDB" id="A0A3S2U5C8"/>
<sequence>MNRPDGIESSPRWMVRLLAAGPLVVALCLLALVAMLWGAWRWLDPTPDRHIVIATGPAQGAYAELAERYLPYLRTERLQVELRATQGSAENLALLRDPASGVQAAFVQSGGDNPAAASGADLVSLGRVAYEPIWIFYRRERTGPKGRPAPPPQRLTDLAGWRINTGPAGGGGGPLFVQLAAANGLTTDAMTLDSSPSVQGVVALVQGSIDALVMVAAPDAPLVQYLLQTPEVALLPFPQAEAYARRLPFLRAVTLPRGLVDLAGDRPPQDVPLVAASASLVARADLHPALVQLLVQAARQVHGEPGWFQSAGELPSPATDGLPLSPEAERFYRDGKPWLQRYLPFWLANFIDRMWFVLLPLLAAMVPLSRVLPPLVSLRLRSRVFRWYAHLRAIETALDAPDADLPALRDRLERTDRQVEHIGLPLAFTHELYQLRAHINLVRKRLQGRESARKPAHLSAREGGG</sequence>
<dbReference type="OrthoDB" id="237270at2"/>
<proteinExistence type="predicted"/>
<evidence type="ECO:0000313" key="1">
    <source>
        <dbReference type="EMBL" id="RVT54045.1"/>
    </source>
</evidence>
<comment type="caution">
    <text evidence="1">The sequence shown here is derived from an EMBL/GenBank/DDBJ whole genome shotgun (WGS) entry which is preliminary data.</text>
</comment>
<accession>A0A3S2U5C8</accession>
<dbReference type="EMBL" id="SACT01000001">
    <property type="protein sequence ID" value="RVT54045.1"/>
    <property type="molecule type" value="Genomic_DNA"/>
</dbReference>
<dbReference type="PANTHER" id="PTHR42941:SF1">
    <property type="entry name" value="SLL1037 PROTEIN"/>
    <property type="match status" value="1"/>
</dbReference>
<protein>
    <submittedName>
        <fullName evidence="1">C4-dicarboxylate ABC transporter substrate-binding protein</fullName>
    </submittedName>
</protein>
<evidence type="ECO:0000313" key="2">
    <source>
        <dbReference type="Proteomes" id="UP000288178"/>
    </source>
</evidence>
<dbReference type="Gene3D" id="3.40.190.10">
    <property type="entry name" value="Periplasmic binding protein-like II"/>
    <property type="match status" value="2"/>
</dbReference>
<gene>
    <name evidence="1" type="ORF">ENE75_04020</name>
</gene>
<dbReference type="Pfam" id="PF16868">
    <property type="entry name" value="NMT1_3"/>
    <property type="match status" value="1"/>
</dbReference>
<dbReference type="SUPFAM" id="SSF53850">
    <property type="entry name" value="Periplasmic binding protein-like II"/>
    <property type="match status" value="1"/>
</dbReference>
<dbReference type="RefSeq" id="WP_128195832.1">
    <property type="nucleotide sequence ID" value="NZ_SACT01000001.1"/>
</dbReference>
<dbReference type="Proteomes" id="UP000288178">
    <property type="component" value="Unassembled WGS sequence"/>
</dbReference>
<reference evidence="1 2" key="1">
    <citation type="submission" date="2019-01" db="EMBL/GenBank/DDBJ databases">
        <authorList>
            <person name="Chen W.-M."/>
        </authorList>
    </citation>
    <scope>NUCLEOTIDE SEQUENCE [LARGE SCALE GENOMIC DNA]</scope>
    <source>
        <strain evidence="1 2">ICH-3</strain>
    </source>
</reference>
<name>A0A3S2U5C8_9BURK</name>
<dbReference type="PANTHER" id="PTHR42941">
    <property type="entry name" value="SLL1037 PROTEIN"/>
    <property type="match status" value="1"/>
</dbReference>